<dbReference type="Proteomes" id="UP000232222">
    <property type="component" value="Chromosome"/>
</dbReference>
<evidence type="ECO:0000256" key="5">
    <source>
        <dbReference type="ARBA" id="ARBA00023136"/>
    </source>
</evidence>
<dbReference type="InterPro" id="IPR038766">
    <property type="entry name" value="Membrane_comp_ABC_pdt"/>
</dbReference>
<keyword evidence="4" id="KW-1133">Transmembrane helix</keyword>
<proteinExistence type="predicted"/>
<dbReference type="KEGG" id="efr:EFREU_v1c01100"/>
<keyword evidence="5" id="KW-0472">Membrane</keyword>
<sequence length="1231" mass="140802">MTFKLVLKQSLHDFFKKILLYVSFTLFLVLSISMSVGLLTFSASFTNLFQQSFGTAPNAMYNVNYRFLPAWVNKEEVEDIPGYKLYQVQESISKENDTKNKAFQTGDTSPLLNFMIETLDLTNEVENNPAILQDIKELLLIAGTLNNREMHLLQLSDFIGNDLLSNQLHLSNDQIMSKFNDANENHKITLPNLINHLVQKYHTTYFLGAYFAEKFHVDDNLVWAQTSNKFEQIGYDNGPLKSFWTYMTISPDLIPKDVAPNFYDETPWQLRTNESIKFKLHQQVNWHSDKYRNYLNNYNFVYVSPRFLHDNNYRVGDTFSLTFAKPKQTKQINKLSFPKNDDANDDEPSRLNFEFLIAGSITNTANFYNWSGPIFLLPHQWVEASWKNRTTNLVPKTIMDLQAWNVKSAKKDLIKAQDYLSAKISMDLTNLSNPNKPVASEVRKAYIDTLPINAFAVSEAIFNSLSITVGLLVLVLLFIVFFFITKEIIIMQRQTLVFLKALGVSNSGLSLLTTFAMLVPLLIGFLGGFFGSLAMQQMINEIALESTSLYIKYFTFHWSFFVFLIAVLIVVTVLFFIINVLFIRKNISTFESQAFIRSKGPAKLIRNFKQKISVRTSPKFQIGLSFAFKNIGKNLVTYFLLTMSFSIILYAIQFKASFATLSGLYERWNMPYKSVVTMNNVPVFAPLPDGDEANTGNKNGDIEYIRSYDTFDNDSSTKPLGINRLKADSGVLDNDGFVSLDEVIKAYREKLVDGTLDFNWKNYYFTQSFTKMVFDWLNANPKNIDAIGDYLKKAGFDDDFIWQAKDLITHALWAYNSVEQNFNYSQGFNIYLGRIFLNGGKGAPFTPRNILSMTTEWDERNVNFSLQAYENNDIETARHFQFNEKWKPEDFIVTIPKEKPTDVYFDKALKINVSKYAQSLYNLKIGQILTVNMPGFNTLDMKMHLIINDVVKEDSVLSNIYSSQAGLLQYLVEMADYYKNNSKIGPLNLVNINYESAYEAYSKLRDLNVSLSNTVYDAKSTLPWGLRNLVIPVAQHTGAPNSLLMRTNLATKAIDNWAPGTRIEDFFSPRLSNYFDSLKNNIMIFDRVTKATENKAKPFVLILNRFIIILAALSFIIALILITLILLENRRVILLFKAMGYRLSEVNWYLISGYFVAAILATITAIGISLGILNSTKSVITDYIGISVYFVWSWQFICLAFLMAAVFCLAISISIVTFTHLQKPRDAFAIL</sequence>
<evidence type="ECO:0000256" key="2">
    <source>
        <dbReference type="ARBA" id="ARBA00022475"/>
    </source>
</evidence>
<gene>
    <name evidence="7" type="ORF">EFREU_v1c01100</name>
</gene>
<name>A0A2K8NQS5_9MOLU</name>
<reference evidence="7 8" key="1">
    <citation type="submission" date="2017-11" db="EMBL/GenBank/DDBJ databases">
        <title>Genome sequence of Entomoplasma freundtii BARC 318 (ATCC 51999).</title>
        <authorList>
            <person name="Lo W.-S."/>
            <person name="Gasparich G.E."/>
            <person name="Kuo C.-H."/>
        </authorList>
    </citation>
    <scope>NUCLEOTIDE SEQUENCE [LARGE SCALE GENOMIC DNA]</scope>
    <source>
        <strain evidence="7 8">BARC 318</strain>
    </source>
</reference>
<evidence type="ECO:0000313" key="7">
    <source>
        <dbReference type="EMBL" id="ATZ16137.1"/>
    </source>
</evidence>
<evidence type="ECO:0000259" key="6">
    <source>
        <dbReference type="Pfam" id="PF02687"/>
    </source>
</evidence>
<dbReference type="GO" id="GO:0005886">
    <property type="term" value="C:plasma membrane"/>
    <property type="evidence" value="ECO:0007669"/>
    <property type="project" value="UniProtKB-SubCell"/>
</dbReference>
<keyword evidence="8" id="KW-1185">Reference proteome</keyword>
<evidence type="ECO:0000313" key="8">
    <source>
        <dbReference type="Proteomes" id="UP000232222"/>
    </source>
</evidence>
<keyword evidence="2" id="KW-1003">Cell membrane</keyword>
<dbReference type="RefSeq" id="WP_100609098.1">
    <property type="nucleotide sequence ID" value="NZ_CP024962.1"/>
</dbReference>
<dbReference type="PANTHER" id="PTHR30287">
    <property type="entry name" value="MEMBRANE COMPONENT OF PREDICTED ABC SUPERFAMILY METABOLITE UPTAKE TRANSPORTER"/>
    <property type="match status" value="1"/>
</dbReference>
<dbReference type="InterPro" id="IPR003838">
    <property type="entry name" value="ABC3_permease_C"/>
</dbReference>
<keyword evidence="3" id="KW-0812">Transmembrane</keyword>
<accession>A0A2K8NQS5</accession>
<protein>
    <recommendedName>
        <fullName evidence="6">ABC3 transporter permease C-terminal domain-containing protein</fullName>
    </recommendedName>
</protein>
<dbReference type="OrthoDB" id="391687at2"/>
<comment type="subcellular location">
    <subcellularLocation>
        <location evidence="1">Cell membrane</location>
        <topology evidence="1">Multi-pass membrane protein</topology>
    </subcellularLocation>
</comment>
<evidence type="ECO:0000256" key="3">
    <source>
        <dbReference type="ARBA" id="ARBA00022692"/>
    </source>
</evidence>
<dbReference type="AlphaFoldDB" id="A0A2K8NQS5"/>
<dbReference type="EMBL" id="CP024962">
    <property type="protein sequence ID" value="ATZ16137.1"/>
    <property type="molecule type" value="Genomic_DNA"/>
</dbReference>
<evidence type="ECO:0000256" key="4">
    <source>
        <dbReference type="ARBA" id="ARBA00022989"/>
    </source>
</evidence>
<feature type="domain" description="ABC3 transporter permease C-terminal" evidence="6">
    <location>
        <begin position="1106"/>
        <end position="1214"/>
    </location>
</feature>
<organism evidence="7 8">
    <name type="scientific">Entomoplasma freundtii</name>
    <dbReference type="NCBI Taxonomy" id="74700"/>
    <lineage>
        <taxon>Bacteria</taxon>
        <taxon>Bacillati</taxon>
        <taxon>Mycoplasmatota</taxon>
        <taxon>Mollicutes</taxon>
        <taxon>Entomoplasmatales</taxon>
        <taxon>Entomoplasmataceae</taxon>
        <taxon>Entomoplasma</taxon>
    </lineage>
</organism>
<dbReference type="Pfam" id="PF02687">
    <property type="entry name" value="FtsX"/>
    <property type="match status" value="2"/>
</dbReference>
<dbReference type="PANTHER" id="PTHR30287:SF2">
    <property type="entry name" value="BLL1001 PROTEIN"/>
    <property type="match status" value="1"/>
</dbReference>
<evidence type="ECO:0000256" key="1">
    <source>
        <dbReference type="ARBA" id="ARBA00004651"/>
    </source>
</evidence>
<feature type="domain" description="ABC3 transporter permease C-terminal" evidence="6">
    <location>
        <begin position="468"/>
        <end position="585"/>
    </location>
</feature>